<dbReference type="SUPFAM" id="SSF48613">
    <property type="entry name" value="Heme oxygenase-like"/>
    <property type="match status" value="2"/>
</dbReference>
<dbReference type="Proteomes" id="UP000075787">
    <property type="component" value="Unassembled WGS sequence"/>
</dbReference>
<organism evidence="1 2">
    <name type="scientific">Tistrella mobilis</name>
    <dbReference type="NCBI Taxonomy" id="171437"/>
    <lineage>
        <taxon>Bacteria</taxon>
        <taxon>Pseudomonadati</taxon>
        <taxon>Pseudomonadota</taxon>
        <taxon>Alphaproteobacteria</taxon>
        <taxon>Geminicoccales</taxon>
        <taxon>Geminicoccaceae</taxon>
        <taxon>Tistrella</taxon>
    </lineage>
</organism>
<gene>
    <name evidence="1" type="ORF">AUP44_03895</name>
</gene>
<evidence type="ECO:0008006" key="3">
    <source>
        <dbReference type="Google" id="ProtNLM"/>
    </source>
</evidence>
<evidence type="ECO:0000313" key="2">
    <source>
        <dbReference type="Proteomes" id="UP000075787"/>
    </source>
</evidence>
<dbReference type="RefSeq" id="WP_062763657.1">
    <property type="nucleotide sequence ID" value="NZ_CP121045.1"/>
</dbReference>
<comment type="caution">
    <text evidence="1">The sequence shown here is derived from an EMBL/GenBank/DDBJ whole genome shotgun (WGS) entry which is preliminary data.</text>
</comment>
<dbReference type="AlphaFoldDB" id="A0A162L6F1"/>
<proteinExistence type="predicted"/>
<reference evidence="1 2" key="1">
    <citation type="submission" date="2015-12" db="EMBL/GenBank/DDBJ databases">
        <title>Genome sequence of Tistrella mobilis MCCC 1A02139.</title>
        <authorList>
            <person name="Lu L."/>
            <person name="Lai Q."/>
            <person name="Shao Z."/>
            <person name="Qian P."/>
        </authorList>
    </citation>
    <scope>NUCLEOTIDE SEQUENCE [LARGE SCALE GENOMIC DNA]</scope>
    <source>
        <strain evidence="1 2">MCCC 1A02139</strain>
    </source>
</reference>
<name>A0A162L6F1_9PROT</name>
<dbReference type="InterPro" id="IPR016084">
    <property type="entry name" value="Haem_Oase-like_multi-hlx"/>
</dbReference>
<dbReference type="Gene3D" id="1.20.910.10">
    <property type="entry name" value="Heme oxygenase-like"/>
    <property type="match status" value="2"/>
</dbReference>
<dbReference type="EMBL" id="LPZR01000113">
    <property type="protein sequence ID" value="KYO53496.1"/>
    <property type="molecule type" value="Genomic_DNA"/>
</dbReference>
<dbReference type="Pfam" id="PF14518">
    <property type="entry name" value="Haem_oxygenas_2"/>
    <property type="match status" value="1"/>
</dbReference>
<dbReference type="GeneID" id="97242989"/>
<evidence type="ECO:0000313" key="1">
    <source>
        <dbReference type="EMBL" id="KYO53496.1"/>
    </source>
</evidence>
<sequence length="691" mass="74463">MSVDTFPPHPAAPRRPRLAARIVEAADGIALDRGGTRFHLEAGGVDAPALGRVLRLIDGGRDAEALEREAGGADMPRLIHDLAAFDLVDEAAPPAARSGRAALFAIEDRTNRLLFTRLYRNRFWRAMLDDPHAVPERVFHGMAIENYHFLFRESWFDSPVLAWTGSTPARVAMNRFYGEEVGHDELILKALEAVGLDREILARTVPLPETMALANALSHWARTDPILFFATLGVLEGRDIDVDSFVRAAERRGMDEAFIGPIRAHAGINMNGGHGLLTREIFDALDGIGEDELGRVIDGLDLFVELYDDFYGAILDHYAVPGDRVRRVEGFAPDTGLPAIAGNVTTDPSAPEAAVPRRPKLRDGVGVAIEPASIRLDYGDQGCAIDILPEGLDEARRLMAALAAGAPRAQLAAVAPGFGAAGVGEILQALDGLGLLEDADPGIAHGVSGAQAMRELRRFVAAAEARICTGALGRAFAEGSASRAQLIGYAIEYHQVVRMGPRAVAPALGHAGSPARTRLLEGFLAEEVGHDRTLADALAAVGIDEDLLDRLVPLPETFALTSTLAVLAAQDPVSFEALLFLFERPAQRFHDLLVDRARALDLPEGFWSPLVWHAGLNDEGAHGDISSRLMGLRDFVGREQTLVTLKAAVTLLEAFDRLERRILSHYGPGADPIPALRLPLSMIATRGEPAR</sequence>
<accession>A0A162L6F1</accession>
<dbReference type="OrthoDB" id="5195905at2"/>
<protein>
    <recommendedName>
        <fullName evidence="3">Thiaminase-2/PQQC domain-containing protein</fullName>
    </recommendedName>
</protein>